<evidence type="ECO:0000256" key="1">
    <source>
        <dbReference type="ARBA" id="ARBA00022737"/>
    </source>
</evidence>
<feature type="repeat" description="TPR" evidence="3">
    <location>
        <begin position="437"/>
        <end position="470"/>
    </location>
</feature>
<name>A0ABV1FP18_9BACT</name>
<dbReference type="Proteomes" id="UP001487296">
    <property type="component" value="Unassembled WGS sequence"/>
</dbReference>
<keyword evidence="4" id="KW-0732">Signal</keyword>
<evidence type="ECO:0000313" key="5">
    <source>
        <dbReference type="EMBL" id="MEQ2486141.1"/>
    </source>
</evidence>
<dbReference type="PANTHER" id="PTHR44943:SF8">
    <property type="entry name" value="TPR REPEAT-CONTAINING PROTEIN MJ0263"/>
    <property type="match status" value="1"/>
</dbReference>
<evidence type="ECO:0000313" key="6">
    <source>
        <dbReference type="Proteomes" id="UP001487296"/>
    </source>
</evidence>
<dbReference type="EMBL" id="JBBNFP010000008">
    <property type="protein sequence ID" value="MEQ2486141.1"/>
    <property type="molecule type" value="Genomic_DNA"/>
</dbReference>
<protein>
    <submittedName>
        <fullName evidence="5">Tetratricopeptide repeat protein</fullName>
    </submittedName>
</protein>
<evidence type="ECO:0000256" key="3">
    <source>
        <dbReference type="PROSITE-ProRule" id="PRU00339"/>
    </source>
</evidence>
<dbReference type="RefSeq" id="WP_215759246.1">
    <property type="nucleotide sequence ID" value="NZ_JAHKBE010000008.1"/>
</dbReference>
<keyword evidence="2 3" id="KW-0802">TPR repeat</keyword>
<dbReference type="InterPro" id="IPR011990">
    <property type="entry name" value="TPR-like_helical_dom_sf"/>
</dbReference>
<keyword evidence="6" id="KW-1185">Reference proteome</keyword>
<evidence type="ECO:0000256" key="4">
    <source>
        <dbReference type="SAM" id="SignalP"/>
    </source>
</evidence>
<dbReference type="PANTHER" id="PTHR44943">
    <property type="entry name" value="CELLULOSE SYNTHASE OPERON PROTEIN C"/>
    <property type="match status" value="1"/>
</dbReference>
<proteinExistence type="predicted"/>
<reference evidence="5 6" key="1">
    <citation type="submission" date="2024-04" db="EMBL/GenBank/DDBJ databases">
        <title>Human intestinal bacterial collection.</title>
        <authorList>
            <person name="Pauvert C."/>
            <person name="Hitch T.C.A."/>
            <person name="Clavel T."/>
        </authorList>
    </citation>
    <scope>NUCLEOTIDE SEQUENCE [LARGE SCALE GENOMIC DNA]</scope>
    <source>
        <strain evidence="5 6">CLA-AA-H145</strain>
    </source>
</reference>
<organism evidence="5 6">
    <name type="scientific">Hallella faecis</name>
    <dbReference type="NCBI Taxonomy" id="2841596"/>
    <lineage>
        <taxon>Bacteria</taxon>
        <taxon>Pseudomonadati</taxon>
        <taxon>Bacteroidota</taxon>
        <taxon>Bacteroidia</taxon>
        <taxon>Bacteroidales</taxon>
        <taxon>Prevotellaceae</taxon>
        <taxon>Hallella</taxon>
    </lineage>
</organism>
<dbReference type="InterPro" id="IPR019734">
    <property type="entry name" value="TPR_rpt"/>
</dbReference>
<comment type="caution">
    <text evidence="5">The sequence shown here is derived from an EMBL/GenBank/DDBJ whole genome shotgun (WGS) entry which is preliminary data.</text>
</comment>
<accession>A0ABV1FP18</accession>
<keyword evidence="1" id="KW-0677">Repeat</keyword>
<feature type="repeat" description="TPR" evidence="3">
    <location>
        <begin position="543"/>
        <end position="576"/>
    </location>
</feature>
<feature type="chain" id="PRO_5047339820" evidence="4">
    <location>
        <begin position="26"/>
        <end position="590"/>
    </location>
</feature>
<dbReference type="InterPro" id="IPR051685">
    <property type="entry name" value="Ycf3/AcsC/BcsC/TPR_MFPF"/>
</dbReference>
<feature type="signal peptide" evidence="4">
    <location>
        <begin position="1"/>
        <end position="25"/>
    </location>
</feature>
<dbReference type="SUPFAM" id="SSF48452">
    <property type="entry name" value="TPR-like"/>
    <property type="match status" value="2"/>
</dbReference>
<dbReference type="PROSITE" id="PS50005">
    <property type="entry name" value="TPR"/>
    <property type="match status" value="2"/>
</dbReference>
<dbReference type="Pfam" id="PF13181">
    <property type="entry name" value="TPR_8"/>
    <property type="match status" value="2"/>
</dbReference>
<dbReference type="SMART" id="SM00028">
    <property type="entry name" value="TPR"/>
    <property type="match status" value="5"/>
</dbReference>
<dbReference type="SUPFAM" id="SSF81901">
    <property type="entry name" value="HCP-like"/>
    <property type="match status" value="1"/>
</dbReference>
<dbReference type="Gene3D" id="1.25.40.10">
    <property type="entry name" value="Tetratricopeptide repeat domain"/>
    <property type="match status" value="3"/>
</dbReference>
<evidence type="ECO:0000256" key="2">
    <source>
        <dbReference type="ARBA" id="ARBA00022803"/>
    </source>
</evidence>
<gene>
    <name evidence="5" type="ORF">AAAT34_03615</name>
</gene>
<sequence length="590" mass="67324">MCKRARYYLLLAIAVVAMGGQIVSAASKKKAKKPVVLAVADTLSYNDSRRYNYFFLEAVRQQGAGHYAAAFDLLNHCLDINPKAAEAYFLRARYLSMLRKDSLALNDLEKAASLQPGNAIYQEKVAQFYIGMGNFDKATKAYEQLYANNRDRSDVLNVLVQLYQQQKDYGKMIEAINKMEELEGVDDQFEMAKMNVYEMMGNTRKAYLTLKRLADSHPNDKTFTVMLGNWLMQHKMRKAAYKLFAQTLKEEPDNTYAQSSMYDYYRSSGNDSLARQMMDHILLGKNTPADSRMQFLKQAIQENEQKGGDSMQIIHLLDRVRQVVPKDVQVAEMRAAYFQMKKMPTAVVDSALMQLLDIAPDNAWARFQLVQSKWATQDWKLVASLAEPGMLYNPDEMAFYYFTGLARFYQEDDKGALDAFQRGTVEINDKSNPDIVSDFYAIMGDIYHSQGEKEKSYAAYDSCLQWKPDHIATLNNYAYFLCTEGGNLKKAEEMSAKVVKAEPTNATYLDTYAWILFCEERYAEAKFYMDATLKNDTDSAVSAAVLEHAGDIYMKVGEKEQALEFLQKAIEAGGDKDALTRKMNLYRKEK</sequence>